<feature type="domain" description="T2SS protein K second SAM-like" evidence="2">
    <location>
        <begin position="163"/>
        <end position="205"/>
    </location>
</feature>
<keyword evidence="1" id="KW-1133">Transmembrane helix</keyword>
<dbReference type="PANTHER" id="PTHR38831:SF2">
    <property type="entry name" value="TYPE II SECRETION SYSTEM PROTEIN K"/>
    <property type="match status" value="1"/>
</dbReference>
<dbReference type="PANTHER" id="PTHR38831">
    <property type="entry name" value="TYPE II SECRETION SYSTEM PROTEIN K"/>
    <property type="match status" value="1"/>
</dbReference>
<accession>A0A2H0A4N2</accession>
<feature type="transmembrane region" description="Helical" evidence="1">
    <location>
        <begin position="6"/>
        <end position="32"/>
    </location>
</feature>
<evidence type="ECO:0000313" key="3">
    <source>
        <dbReference type="EMBL" id="PIP40407.1"/>
    </source>
</evidence>
<evidence type="ECO:0000259" key="2">
    <source>
        <dbReference type="Pfam" id="PF03934"/>
    </source>
</evidence>
<dbReference type="Pfam" id="PF03934">
    <property type="entry name" value="T2SSK"/>
    <property type="match status" value="1"/>
</dbReference>
<dbReference type="Gene3D" id="1.10.150.320">
    <property type="entry name" value="Photosystem II 12 kDa extrinsic protein"/>
    <property type="match status" value="2"/>
</dbReference>
<proteinExistence type="predicted"/>
<evidence type="ECO:0000256" key="1">
    <source>
        <dbReference type="SAM" id="Phobius"/>
    </source>
</evidence>
<dbReference type="InterPro" id="IPR049179">
    <property type="entry name" value="T2SSK_SAM-like_2nd"/>
</dbReference>
<dbReference type="AlphaFoldDB" id="A0A2H0A4N2"/>
<dbReference type="GO" id="GO:0009306">
    <property type="term" value="P:protein secretion"/>
    <property type="evidence" value="ECO:0007669"/>
    <property type="project" value="InterPro"/>
</dbReference>
<keyword evidence="1" id="KW-0472">Membrane</keyword>
<protein>
    <recommendedName>
        <fullName evidence="2">T2SS protein K second SAM-like domain-containing protein</fullName>
    </recommendedName>
</protein>
<dbReference type="Proteomes" id="UP000231067">
    <property type="component" value="Unassembled WGS sequence"/>
</dbReference>
<dbReference type="EMBL" id="PCSH01000123">
    <property type="protein sequence ID" value="PIP40407.1"/>
    <property type="molecule type" value="Genomic_DNA"/>
</dbReference>
<sequence>MLMNKQYGIALILTLWLVLALAAMVSVFVSLIRLEAKAVNNQKFVASALALAEAGVVHATVLLKNDTTGFDSPDDEWAKPIERQLGDGTYSITIVDEERKVNINYASETIMAKLGISQDIAREIVQYRKHGSFDTVAELLLINGMDIDSYCLIKDNFTTWGEININLADRDVLAALMTGFRVDADKANEIVDKRPFTGIDNLSEIVGSKTYQLLKPVVTTTGGINIKTASEHILKAYGIDPEIIHSRTINGENQEILTTSSKYFNVTTTGNSHGICKTIHAVLHRTQKDKRWAIRVVYWLEDE</sequence>
<comment type="caution">
    <text evidence="3">The sequence shown here is derived from an EMBL/GenBank/DDBJ whole genome shotgun (WGS) entry which is preliminary data.</text>
</comment>
<name>A0A2H0A4N2_9BACT</name>
<dbReference type="Pfam" id="PF12836">
    <property type="entry name" value="HHH_3"/>
    <property type="match status" value="1"/>
</dbReference>
<dbReference type="InterPro" id="IPR005628">
    <property type="entry name" value="GspK"/>
</dbReference>
<organism evidence="3 4">
    <name type="scientific">Candidatus Desantisbacteria bacterium CG23_combo_of_CG06-09_8_20_14_all_40_23</name>
    <dbReference type="NCBI Taxonomy" id="1974550"/>
    <lineage>
        <taxon>Bacteria</taxon>
        <taxon>Candidatus Desantisiibacteriota</taxon>
    </lineage>
</organism>
<evidence type="ECO:0000313" key="4">
    <source>
        <dbReference type="Proteomes" id="UP000231067"/>
    </source>
</evidence>
<reference evidence="3 4" key="1">
    <citation type="submission" date="2017-09" db="EMBL/GenBank/DDBJ databases">
        <title>Depth-based differentiation of microbial function through sediment-hosted aquifers and enrichment of novel symbionts in the deep terrestrial subsurface.</title>
        <authorList>
            <person name="Probst A.J."/>
            <person name="Ladd B."/>
            <person name="Jarett J.K."/>
            <person name="Geller-Mcgrath D.E."/>
            <person name="Sieber C.M."/>
            <person name="Emerson J.B."/>
            <person name="Anantharaman K."/>
            <person name="Thomas B.C."/>
            <person name="Malmstrom R."/>
            <person name="Stieglmeier M."/>
            <person name="Klingl A."/>
            <person name="Woyke T."/>
            <person name="Ryan C.M."/>
            <person name="Banfield J.F."/>
        </authorList>
    </citation>
    <scope>NUCLEOTIDE SEQUENCE [LARGE SCALE GENOMIC DNA]</scope>
    <source>
        <strain evidence="3">CG23_combo_of_CG06-09_8_20_14_all_40_23</strain>
    </source>
</reference>
<gene>
    <name evidence="3" type="ORF">COX18_06830</name>
</gene>
<dbReference type="SUPFAM" id="SSF81585">
    <property type="entry name" value="PsbU/PolX domain-like"/>
    <property type="match status" value="2"/>
</dbReference>
<keyword evidence="1" id="KW-0812">Transmembrane</keyword>
<dbReference type="GO" id="GO:0016020">
    <property type="term" value="C:membrane"/>
    <property type="evidence" value="ECO:0007669"/>
    <property type="project" value="InterPro"/>
</dbReference>